<dbReference type="Pfam" id="PF08378">
    <property type="entry name" value="NERD"/>
    <property type="match status" value="1"/>
</dbReference>
<evidence type="ECO:0000313" key="3">
    <source>
        <dbReference type="Proteomes" id="UP001380601"/>
    </source>
</evidence>
<dbReference type="EMBL" id="JBBWSC010000001">
    <property type="protein sequence ID" value="MEL0537521.1"/>
    <property type="molecule type" value="Genomic_DNA"/>
</dbReference>
<dbReference type="Proteomes" id="UP001380601">
    <property type="component" value="Unassembled WGS sequence"/>
</dbReference>
<proteinExistence type="predicted"/>
<comment type="caution">
    <text evidence="2">The sequence shown here is derived from an EMBL/GenBank/DDBJ whole genome shotgun (WGS) entry which is preliminary data.</text>
</comment>
<name>A0ABU9EVJ8_9STAP</name>
<evidence type="ECO:0000313" key="2">
    <source>
        <dbReference type="EMBL" id="MEL0537521.1"/>
    </source>
</evidence>
<accession>A0ABU9EVJ8</accession>
<protein>
    <submittedName>
        <fullName evidence="2">Nuclease-related domain-containing protein</fullName>
    </submittedName>
</protein>
<gene>
    <name evidence="2" type="ORF">AADA34_02125</name>
</gene>
<reference evidence="2 3" key="1">
    <citation type="submission" date="2024-04" db="EMBL/GenBank/DDBJ databases">
        <title>Staphylococcus debuckii a clinical isolate.</title>
        <authorList>
            <person name="Magnan C."/>
            <person name="Plumet L."/>
            <person name="Morsli M."/>
            <person name="Molle V."/>
            <person name="Lavigne J.-P."/>
        </authorList>
    </citation>
    <scope>NUCLEOTIDE SEQUENCE [LARGE SCALE GENOMIC DNA]</scope>
    <source>
        <strain evidence="2 3">NSD001</strain>
    </source>
</reference>
<organism evidence="2 3">
    <name type="scientific">Staphylococcus debuckii</name>
    <dbReference type="NCBI Taxonomy" id="2044912"/>
    <lineage>
        <taxon>Bacteria</taxon>
        <taxon>Bacillati</taxon>
        <taxon>Bacillota</taxon>
        <taxon>Bacilli</taxon>
        <taxon>Bacillales</taxon>
        <taxon>Staphylococcaceae</taxon>
        <taxon>Staphylococcus</taxon>
    </lineage>
</organism>
<keyword evidence="3" id="KW-1185">Reference proteome</keyword>
<dbReference type="InterPro" id="IPR011528">
    <property type="entry name" value="NERD"/>
</dbReference>
<evidence type="ECO:0000259" key="1">
    <source>
        <dbReference type="PROSITE" id="PS50965"/>
    </source>
</evidence>
<dbReference type="PROSITE" id="PS50965">
    <property type="entry name" value="NERD"/>
    <property type="match status" value="1"/>
</dbReference>
<feature type="domain" description="NERD" evidence="1">
    <location>
        <begin position="29"/>
        <end position="145"/>
    </location>
</feature>
<sequence length="302" mass="35379">MDILEYYNAIEGRVLYQPKCFKAYQNKLQGDAGEALVEQVISQCENVTYLRNHEMKAPSQVEYDYIIISNRKVIILEVKHYSGNYFYNNNEITRDLNDPLGFDRRNPMTQLKHAENIMRRWLKGNGFANYEIETYLIFSNASFCLHGLEELRHQGRVLLFTQLYQLPQIIGTDAMPQKTRQLQEALVSSYEKWTHQLSGYEREPFENVRGGLRCPKCRNWLESAAEYKKSKCSCVKCDTEFKKLDMIHANLIELYYAKGAPFTKCEAVRWCAHQGISTKTIYRACRQFFKSAGKNKGRVYYL</sequence>
<dbReference type="RefSeq" id="WP_341611214.1">
    <property type="nucleotide sequence ID" value="NZ_JBBWSC010000001.1"/>
</dbReference>